<dbReference type="AlphaFoldDB" id="A0A0P7HYJ3"/>
<evidence type="ECO:0008006" key="11">
    <source>
        <dbReference type="Google" id="ProtNLM"/>
    </source>
</evidence>
<keyword evidence="6 8" id="KW-1133">Transmembrane helix</keyword>
<comment type="subcellular location">
    <subcellularLocation>
        <location evidence="1">Cell membrane</location>
        <topology evidence="1">Multi-pass membrane protein</topology>
    </subcellularLocation>
</comment>
<dbReference type="PANTHER" id="PTHR33908">
    <property type="entry name" value="MANNOSYLTRANSFERASE YKCB-RELATED"/>
    <property type="match status" value="1"/>
</dbReference>
<evidence type="ECO:0000256" key="3">
    <source>
        <dbReference type="ARBA" id="ARBA00022676"/>
    </source>
</evidence>
<dbReference type="Proteomes" id="UP000050535">
    <property type="component" value="Unassembled WGS sequence"/>
</dbReference>
<protein>
    <recommendedName>
        <fullName evidence="11">Glycosyltransferase RgtA/B/C/D-like domain-containing protein</fullName>
    </recommendedName>
</protein>
<evidence type="ECO:0000256" key="4">
    <source>
        <dbReference type="ARBA" id="ARBA00022679"/>
    </source>
</evidence>
<comment type="caution">
    <text evidence="9">The sequence shown here is derived from an EMBL/GenBank/DDBJ whole genome shotgun (WGS) entry which is preliminary data.</text>
</comment>
<feature type="transmembrane region" description="Helical" evidence="8">
    <location>
        <begin position="162"/>
        <end position="182"/>
    </location>
</feature>
<dbReference type="GO" id="GO:0008610">
    <property type="term" value="P:lipid biosynthetic process"/>
    <property type="evidence" value="ECO:0007669"/>
    <property type="project" value="UniProtKB-ARBA"/>
</dbReference>
<feature type="transmembrane region" description="Helical" evidence="8">
    <location>
        <begin position="31"/>
        <end position="51"/>
    </location>
</feature>
<evidence type="ECO:0000256" key="8">
    <source>
        <dbReference type="SAM" id="Phobius"/>
    </source>
</evidence>
<feature type="transmembrane region" description="Helical" evidence="8">
    <location>
        <begin position="127"/>
        <end position="150"/>
    </location>
</feature>
<feature type="transmembrane region" description="Helical" evidence="8">
    <location>
        <begin position="236"/>
        <end position="256"/>
    </location>
</feature>
<keyword evidence="3" id="KW-0328">Glycosyltransferase</keyword>
<keyword evidence="2" id="KW-1003">Cell membrane</keyword>
<feature type="transmembrane region" description="Helical" evidence="8">
    <location>
        <begin position="296"/>
        <end position="315"/>
    </location>
</feature>
<feature type="transmembrane region" description="Helical" evidence="8">
    <location>
        <begin position="268"/>
        <end position="290"/>
    </location>
</feature>
<keyword evidence="10" id="KW-1185">Reference proteome</keyword>
<feature type="transmembrane region" description="Helical" evidence="8">
    <location>
        <begin position="327"/>
        <end position="345"/>
    </location>
</feature>
<gene>
    <name evidence="9" type="ORF">SY89_03092</name>
</gene>
<keyword evidence="5 8" id="KW-0812">Transmembrane</keyword>
<evidence type="ECO:0000313" key="10">
    <source>
        <dbReference type="Proteomes" id="UP000050535"/>
    </source>
</evidence>
<dbReference type="GO" id="GO:0016763">
    <property type="term" value="F:pentosyltransferase activity"/>
    <property type="evidence" value="ECO:0007669"/>
    <property type="project" value="TreeGrafter"/>
</dbReference>
<dbReference type="GO" id="GO:0005886">
    <property type="term" value="C:plasma membrane"/>
    <property type="evidence" value="ECO:0007669"/>
    <property type="project" value="UniProtKB-SubCell"/>
</dbReference>
<evidence type="ECO:0000256" key="2">
    <source>
        <dbReference type="ARBA" id="ARBA00022475"/>
    </source>
</evidence>
<evidence type="ECO:0000256" key="6">
    <source>
        <dbReference type="ARBA" id="ARBA00022989"/>
    </source>
</evidence>
<keyword evidence="4" id="KW-0808">Transferase</keyword>
<feature type="transmembrane region" description="Helical" evidence="8">
    <location>
        <begin position="88"/>
        <end position="107"/>
    </location>
</feature>
<reference evidence="10" key="1">
    <citation type="submission" date="2013-11" db="EMBL/GenBank/DDBJ databases">
        <authorList>
            <person name="Hoang H.T."/>
            <person name="Killian M.L."/>
            <person name="Madson D.M."/>
            <person name="Arruda P.H.E."/>
            <person name="Sun D."/>
            <person name="Schwartz K.J."/>
            <person name="Yoon K."/>
        </authorList>
    </citation>
    <scope>NUCLEOTIDE SEQUENCE [LARGE SCALE GENOMIC DNA]</scope>
    <source>
        <strain evidence="10">CDK2</strain>
    </source>
</reference>
<evidence type="ECO:0000313" key="9">
    <source>
        <dbReference type="EMBL" id="KPN32324.1"/>
    </source>
</evidence>
<evidence type="ECO:0000256" key="1">
    <source>
        <dbReference type="ARBA" id="ARBA00004651"/>
    </source>
</evidence>
<proteinExistence type="predicted"/>
<evidence type="ECO:0000256" key="5">
    <source>
        <dbReference type="ARBA" id="ARBA00022692"/>
    </source>
</evidence>
<dbReference type="InterPro" id="IPR050297">
    <property type="entry name" value="LipidA_mod_glycosyltrf_83"/>
</dbReference>
<keyword evidence="7 8" id="KW-0472">Membrane</keyword>
<name>A0A0P7HYJ3_9EURY</name>
<accession>A0A0P7HYJ3</accession>
<dbReference type="PANTHER" id="PTHR33908:SF11">
    <property type="entry name" value="MEMBRANE PROTEIN"/>
    <property type="match status" value="1"/>
</dbReference>
<feature type="transmembrane region" description="Helical" evidence="8">
    <location>
        <begin position="6"/>
        <end position="24"/>
    </location>
</feature>
<sequence length="431" mass="46793">MYHASPLFIIELVIGKLVAGDGIVVPFGVRLYDAGGITIAVAAFTPVLIYGVGSRNLFSKDAALVAAILSVPFPLFLRSSTITQSEHLAVPLFLVVLIVLLAAIGGADRRYNILAVGLLLSVVWVHFFYATVIISISTGILLGCYFLRWLGMASDAGHQNRWIAIIVAPVLLLLIHILWSAWRSPAIGVLMSVFTFQFPANPLELILPSSGQASQSVGRNVESGVTLSAPLRAIKYYPLLYTCGLGVGGGIVYLWARLVRQRDIIKTPFIVAMLSAGLLTVGALIASINFKLHYRMFYFIGPLLILGGSVFFIYVRDTLPTGALKRATVAILLITAGGYAAASPISPLGNDIDNPLIDMNRVYTNAEWDQYMAIERFNPNDAASTERLETDVKNTMHGPLGESHLTITDNACGNKSQIWASEYYVCNTRQS</sequence>
<evidence type="ECO:0000256" key="7">
    <source>
        <dbReference type="ARBA" id="ARBA00023136"/>
    </source>
</evidence>
<dbReference type="EMBL" id="LGUC01000001">
    <property type="protein sequence ID" value="KPN32324.1"/>
    <property type="molecule type" value="Genomic_DNA"/>
</dbReference>
<organism evidence="9 10">
    <name type="scientific">Halolamina pelagica</name>
    <dbReference type="NCBI Taxonomy" id="699431"/>
    <lineage>
        <taxon>Archaea</taxon>
        <taxon>Methanobacteriati</taxon>
        <taxon>Methanobacteriota</taxon>
        <taxon>Stenosarchaea group</taxon>
        <taxon>Halobacteria</taxon>
        <taxon>Halobacteriales</taxon>
        <taxon>Haloferacaceae</taxon>
    </lineage>
</organism>